<accession>A0ABD5V1F6</accession>
<keyword evidence="3" id="KW-1185">Reference proteome</keyword>
<feature type="domain" description="DUF8052" evidence="1">
    <location>
        <begin position="18"/>
        <end position="175"/>
    </location>
</feature>
<dbReference type="RefSeq" id="WP_340603832.1">
    <property type="nucleotide sequence ID" value="NZ_JBBMXV010000003.1"/>
</dbReference>
<protein>
    <recommendedName>
        <fullName evidence="1">DUF8052 domain-containing protein</fullName>
    </recommendedName>
</protein>
<dbReference type="Proteomes" id="UP001596312">
    <property type="component" value="Unassembled WGS sequence"/>
</dbReference>
<evidence type="ECO:0000313" key="2">
    <source>
        <dbReference type="EMBL" id="MFC6905307.1"/>
    </source>
</evidence>
<dbReference type="EMBL" id="JBHSXQ010000003">
    <property type="protein sequence ID" value="MFC6905307.1"/>
    <property type="molecule type" value="Genomic_DNA"/>
</dbReference>
<dbReference type="InterPro" id="IPR058365">
    <property type="entry name" value="DUF8052"/>
</dbReference>
<gene>
    <name evidence="2" type="ORF">ACFQGH_08885</name>
</gene>
<proteinExistence type="predicted"/>
<name>A0ABD5V1F6_9EURY</name>
<dbReference type="Pfam" id="PF26226">
    <property type="entry name" value="DUF8052"/>
    <property type="match status" value="1"/>
</dbReference>
<evidence type="ECO:0000259" key="1">
    <source>
        <dbReference type="Pfam" id="PF26226"/>
    </source>
</evidence>
<dbReference type="AlphaFoldDB" id="A0ABD5V1F6"/>
<organism evidence="2 3">
    <name type="scientific">Halalkalicoccus tibetensis</name>
    <dbReference type="NCBI Taxonomy" id="175632"/>
    <lineage>
        <taxon>Archaea</taxon>
        <taxon>Methanobacteriati</taxon>
        <taxon>Methanobacteriota</taxon>
        <taxon>Stenosarchaea group</taxon>
        <taxon>Halobacteria</taxon>
        <taxon>Halobacteriales</taxon>
        <taxon>Halococcaceae</taxon>
        <taxon>Halalkalicoccus</taxon>
    </lineage>
</organism>
<reference evidence="2 3" key="1">
    <citation type="journal article" date="2019" name="Int. J. Syst. Evol. Microbiol.">
        <title>The Global Catalogue of Microorganisms (GCM) 10K type strain sequencing project: providing services to taxonomists for standard genome sequencing and annotation.</title>
        <authorList>
            <consortium name="The Broad Institute Genomics Platform"/>
            <consortium name="The Broad Institute Genome Sequencing Center for Infectious Disease"/>
            <person name="Wu L."/>
            <person name="Ma J."/>
        </authorList>
    </citation>
    <scope>NUCLEOTIDE SEQUENCE [LARGE SCALE GENOMIC DNA]</scope>
    <source>
        <strain evidence="2 3">CGMCC 1.3240</strain>
    </source>
</reference>
<comment type="caution">
    <text evidence="2">The sequence shown here is derived from an EMBL/GenBank/DDBJ whole genome shotgun (WGS) entry which is preliminary data.</text>
</comment>
<sequence length="197" mass="22317">MSAEGDPDARPAVPEWDDAYLDRVAARLAANYDLRKGFEVRGERFELYGELAVRNQKQFLHPSISFAHHDSSEHLFARRVGTVREDELDRLVELGHALAEEWIVPSDEHYSTEFTFALVADAFDDGVREHVSGFSDRTLLKFGYHGHYEVNLIVAVPDDERLLASENADVAAAFAPWEPIEAERSGLLARIARRLLR</sequence>
<evidence type="ECO:0000313" key="3">
    <source>
        <dbReference type="Proteomes" id="UP001596312"/>
    </source>
</evidence>